<dbReference type="Proteomes" id="UP000237718">
    <property type="component" value="Unassembled WGS sequence"/>
</dbReference>
<dbReference type="RefSeq" id="WP_106163020.1">
    <property type="nucleotide sequence ID" value="NZ_PVUF01000003.1"/>
</dbReference>
<gene>
    <name evidence="2" type="ORF">CLV89_103331</name>
</gene>
<dbReference type="OrthoDB" id="7619808at2"/>
<organism evidence="2 3">
    <name type="scientific">Tritonibacter scottomollicae</name>
    <name type="common">Epibacterium scottomollicae</name>
    <dbReference type="NCBI Taxonomy" id="483013"/>
    <lineage>
        <taxon>Bacteria</taxon>
        <taxon>Pseudomonadati</taxon>
        <taxon>Pseudomonadota</taxon>
        <taxon>Alphaproteobacteria</taxon>
        <taxon>Rhodobacterales</taxon>
        <taxon>Paracoccaceae</taxon>
        <taxon>Tritonibacter</taxon>
    </lineage>
</organism>
<dbReference type="EMBL" id="PVUF01000003">
    <property type="protein sequence ID" value="PRZ49016.1"/>
    <property type="molecule type" value="Genomic_DNA"/>
</dbReference>
<comment type="caution">
    <text evidence="2">The sequence shown here is derived from an EMBL/GenBank/DDBJ whole genome shotgun (WGS) entry which is preliminary data.</text>
</comment>
<evidence type="ECO:0000313" key="3">
    <source>
        <dbReference type="Proteomes" id="UP000237718"/>
    </source>
</evidence>
<reference evidence="2 3" key="1">
    <citation type="submission" date="2018-03" db="EMBL/GenBank/DDBJ databases">
        <title>Genomic Encyclopedia of Archaeal and Bacterial Type Strains, Phase II (KMG-II): from individual species to whole genera.</title>
        <authorList>
            <person name="Goeker M."/>
        </authorList>
    </citation>
    <scope>NUCLEOTIDE SEQUENCE [LARGE SCALE GENOMIC DNA]</scope>
    <source>
        <strain evidence="2 3">DSM 25328</strain>
    </source>
</reference>
<proteinExistence type="predicted"/>
<protein>
    <recommendedName>
        <fullName evidence="1">YdhG-like domain-containing protein</fullName>
    </recommendedName>
</protein>
<name>A0A2T1AK84_TRISK</name>
<dbReference type="Pfam" id="PF08818">
    <property type="entry name" value="DUF1801"/>
    <property type="match status" value="1"/>
</dbReference>
<evidence type="ECO:0000259" key="1">
    <source>
        <dbReference type="Pfam" id="PF08818"/>
    </source>
</evidence>
<sequence>MSKLPPEVIAEIDAAIRLIVADLAPDARYLPKYGGVVIAPDPASDQFVGGLFTYTEHVSLEFSQGARFADPQGYLEGKGKARRHLKFRHPDDVAARDARGFLQQALALPNAS</sequence>
<feature type="domain" description="YdhG-like" evidence="1">
    <location>
        <begin position="19"/>
        <end position="106"/>
    </location>
</feature>
<evidence type="ECO:0000313" key="2">
    <source>
        <dbReference type="EMBL" id="PRZ49016.1"/>
    </source>
</evidence>
<dbReference type="SUPFAM" id="SSF159888">
    <property type="entry name" value="YdhG-like"/>
    <property type="match status" value="1"/>
</dbReference>
<dbReference type="AlphaFoldDB" id="A0A2T1AK84"/>
<dbReference type="InterPro" id="IPR014922">
    <property type="entry name" value="YdhG-like"/>
</dbReference>
<accession>A0A2T1AK84</accession>